<dbReference type="PANTHER" id="PTHR11216:SF174">
    <property type="entry name" value="GH06923P"/>
    <property type="match status" value="1"/>
</dbReference>
<dbReference type="GO" id="GO:0006897">
    <property type="term" value="P:endocytosis"/>
    <property type="evidence" value="ECO:0007669"/>
    <property type="project" value="TreeGrafter"/>
</dbReference>
<feature type="domain" description="EH" evidence="3">
    <location>
        <begin position="10"/>
        <end position="107"/>
    </location>
</feature>
<comment type="caution">
    <text evidence="5">The sequence shown here is derived from an EMBL/GenBank/DDBJ whole genome shotgun (WGS) entry which is preliminary data.</text>
</comment>
<feature type="region of interest" description="Disordered" evidence="2">
    <location>
        <begin position="576"/>
        <end position="653"/>
    </location>
</feature>
<dbReference type="GO" id="GO:0005509">
    <property type="term" value="F:calcium ion binding"/>
    <property type="evidence" value="ECO:0007669"/>
    <property type="project" value="InterPro"/>
</dbReference>
<name>A0AAV2T6R9_CALDB</name>
<feature type="compositionally biased region" description="Basic and acidic residues" evidence="2">
    <location>
        <begin position="370"/>
        <end position="381"/>
    </location>
</feature>
<feature type="region of interest" description="Disordered" evidence="2">
    <location>
        <begin position="220"/>
        <end position="244"/>
    </location>
</feature>
<dbReference type="GO" id="GO:0016197">
    <property type="term" value="P:endosomal transport"/>
    <property type="evidence" value="ECO:0007669"/>
    <property type="project" value="TreeGrafter"/>
</dbReference>
<evidence type="ECO:0000313" key="6">
    <source>
        <dbReference type="Proteomes" id="UP001497525"/>
    </source>
</evidence>
<dbReference type="PROSITE" id="PS50031">
    <property type="entry name" value="EH"/>
    <property type="match status" value="2"/>
</dbReference>
<evidence type="ECO:0000259" key="3">
    <source>
        <dbReference type="PROSITE" id="PS50031"/>
    </source>
</evidence>
<feature type="compositionally biased region" description="Polar residues" evidence="2">
    <location>
        <begin position="502"/>
        <end position="517"/>
    </location>
</feature>
<dbReference type="InterPro" id="IPR000261">
    <property type="entry name" value="EH_dom"/>
</dbReference>
<evidence type="ECO:0000313" key="5">
    <source>
        <dbReference type="EMBL" id="CAL5132415.1"/>
    </source>
</evidence>
<feature type="region of interest" description="Disordered" evidence="2">
    <location>
        <begin position="500"/>
        <end position="523"/>
    </location>
</feature>
<dbReference type="Pfam" id="PF12763">
    <property type="entry name" value="EH"/>
    <property type="match status" value="2"/>
</dbReference>
<feature type="compositionally biased region" description="Low complexity" evidence="2">
    <location>
        <begin position="583"/>
        <end position="621"/>
    </location>
</feature>
<evidence type="ECO:0000256" key="2">
    <source>
        <dbReference type="SAM" id="MobiDB-lite"/>
    </source>
</evidence>
<keyword evidence="1" id="KW-0106">Calcium</keyword>
<gene>
    <name evidence="5" type="ORF">CDAUBV1_LOCUS5244</name>
</gene>
<dbReference type="SMART" id="SM00027">
    <property type="entry name" value="EH"/>
    <property type="match status" value="2"/>
</dbReference>
<accession>A0AAV2T6R9</accession>
<feature type="region of interest" description="Disordered" evidence="2">
    <location>
        <begin position="323"/>
        <end position="381"/>
    </location>
</feature>
<dbReference type="GO" id="GO:0005886">
    <property type="term" value="C:plasma membrane"/>
    <property type="evidence" value="ECO:0007669"/>
    <property type="project" value="TreeGrafter"/>
</dbReference>
<dbReference type="InterPro" id="IPR002048">
    <property type="entry name" value="EF_hand_dom"/>
</dbReference>
<protein>
    <submittedName>
        <fullName evidence="5">Uncharacterized protein</fullName>
    </submittedName>
</protein>
<dbReference type="GO" id="GO:0005737">
    <property type="term" value="C:cytoplasm"/>
    <property type="evidence" value="ECO:0007669"/>
    <property type="project" value="TreeGrafter"/>
</dbReference>
<organism evidence="5 6">
    <name type="scientific">Calicophoron daubneyi</name>
    <name type="common">Rumen fluke</name>
    <name type="synonym">Paramphistomum daubneyi</name>
    <dbReference type="NCBI Taxonomy" id="300641"/>
    <lineage>
        <taxon>Eukaryota</taxon>
        <taxon>Metazoa</taxon>
        <taxon>Spiralia</taxon>
        <taxon>Lophotrochozoa</taxon>
        <taxon>Platyhelminthes</taxon>
        <taxon>Trematoda</taxon>
        <taxon>Digenea</taxon>
        <taxon>Plagiorchiida</taxon>
        <taxon>Pronocephalata</taxon>
        <taxon>Paramphistomoidea</taxon>
        <taxon>Paramphistomidae</taxon>
        <taxon>Calicophoron</taxon>
    </lineage>
</organism>
<sequence length="732" mass="79978">MDRLCLSEQEISYFFDAFDACDVEKRGRINMDVATHLFSLSGLSTDALHKILGLSGAKQFGYYGRSQFFTALKLIAMAQNGREISLDTISSLGRCLPLPAFPKACDKTTASGGNEVNKAHQEIIRFFGSCRPGFDQYSKDCIDIPHGTRSASSSQTDGDVPLSSKDPSVVETEIQKTLGEPQNADNLVTTAVSGNNSVQDVWTKFDEERGLLTNEKVDRLGDLSPYGLDNRNSSSASSSKETPSELRVFLVSQDDSSVSSVSSATMASPSTDGASARSESQTSPWPRPHVGVSPPNWAYKNLDEGSAASSLLSSGRFQFSPISGDHTSVYEKHKSRGTVSSDEAHPSRSSRSYRSRSDDDGSRAYSLRSSSEELNRKPHDHDHHQQWLASFALHPSKESEYTRQFESIFVGRRLPHGAQLLALSDIRQLFIAQFRITPTELEQIWRLADLDRDGFLNRSEFSLASHLAHLHCYKGLSIEDAVTASSSYIARRLSENAKSAEKTLSTGSHPNIQSNPSHSDKAKTDLDGFLVHETHEAEDEDSVNEADDERGEAALLPDSVQSYSNTLGDRTAAVICPTHSHNSGGESSATGSSESPSSDSFDSSESADSASDVSSSSSSSAYEEEHHAANVSSLSPTKLPNGKTINGRKGKHRRVDPIQLLAVTTGRRPSKLIHYSAGRRRRLLASLIREAKSVNHTLLRLNNEMQGEWMELNDQRVNLSAQLQHLGLQPPA</sequence>
<feature type="region of interest" description="Disordered" evidence="2">
    <location>
        <begin position="258"/>
        <end position="292"/>
    </location>
</feature>
<reference evidence="5" key="1">
    <citation type="submission" date="2024-06" db="EMBL/GenBank/DDBJ databases">
        <authorList>
            <person name="Liu X."/>
            <person name="Lenzi L."/>
            <person name="Haldenby T S."/>
            <person name="Uol C."/>
        </authorList>
    </citation>
    <scope>NUCLEOTIDE SEQUENCE</scope>
</reference>
<dbReference type="EMBL" id="CAXLJL010000123">
    <property type="protein sequence ID" value="CAL5132415.1"/>
    <property type="molecule type" value="Genomic_DNA"/>
</dbReference>
<dbReference type="SUPFAM" id="SSF47473">
    <property type="entry name" value="EF-hand"/>
    <property type="match status" value="2"/>
</dbReference>
<evidence type="ECO:0000259" key="4">
    <source>
        <dbReference type="PROSITE" id="PS50222"/>
    </source>
</evidence>
<evidence type="ECO:0000256" key="1">
    <source>
        <dbReference type="ARBA" id="ARBA00022837"/>
    </source>
</evidence>
<dbReference type="PROSITE" id="PS50222">
    <property type="entry name" value="EF_HAND_2"/>
    <property type="match status" value="1"/>
</dbReference>
<dbReference type="AlphaFoldDB" id="A0AAV2T6R9"/>
<feature type="compositionally biased region" description="Low complexity" evidence="2">
    <location>
        <begin position="258"/>
        <end position="271"/>
    </location>
</feature>
<dbReference type="Proteomes" id="UP001497525">
    <property type="component" value="Unassembled WGS sequence"/>
</dbReference>
<feature type="domain" description="EF-hand" evidence="4">
    <location>
        <begin position="436"/>
        <end position="471"/>
    </location>
</feature>
<dbReference type="InterPro" id="IPR011992">
    <property type="entry name" value="EF-hand-dom_pair"/>
</dbReference>
<dbReference type="PROSITE" id="PS00018">
    <property type="entry name" value="EF_HAND_1"/>
    <property type="match status" value="1"/>
</dbReference>
<dbReference type="PANTHER" id="PTHR11216">
    <property type="entry name" value="EH DOMAIN"/>
    <property type="match status" value="1"/>
</dbReference>
<proteinExistence type="predicted"/>
<dbReference type="InterPro" id="IPR018247">
    <property type="entry name" value="EF_Hand_1_Ca_BS"/>
</dbReference>
<feature type="domain" description="EH" evidence="3">
    <location>
        <begin position="397"/>
        <end position="467"/>
    </location>
</feature>
<feature type="region of interest" description="Disordered" evidence="2">
    <location>
        <begin position="146"/>
        <end position="166"/>
    </location>
</feature>
<dbReference type="Gene3D" id="1.10.238.10">
    <property type="entry name" value="EF-hand"/>
    <property type="match status" value="2"/>
</dbReference>